<dbReference type="InterPro" id="IPR006015">
    <property type="entry name" value="Universal_stress_UspA"/>
</dbReference>
<comment type="caution">
    <text evidence="3">The sequence shown here is derived from an EMBL/GenBank/DDBJ whole genome shotgun (WGS) entry which is preliminary data.</text>
</comment>
<name>A0ABW9WR59_9BURK</name>
<reference evidence="3 4" key="1">
    <citation type="submission" date="2019-12" db="EMBL/GenBank/DDBJ databases">
        <title>Novel species isolated from a subtropical stream in China.</title>
        <authorList>
            <person name="Lu H."/>
        </authorList>
    </citation>
    <scope>NUCLEOTIDE SEQUENCE [LARGE SCALE GENOMIC DNA]</scope>
    <source>
        <strain evidence="3 4">FT109W</strain>
    </source>
</reference>
<dbReference type="Proteomes" id="UP000466332">
    <property type="component" value="Unassembled WGS sequence"/>
</dbReference>
<dbReference type="EMBL" id="WWCS01000062">
    <property type="protein sequence ID" value="MYN43425.1"/>
    <property type="molecule type" value="Genomic_DNA"/>
</dbReference>
<feature type="domain" description="UspA" evidence="2">
    <location>
        <begin position="155"/>
        <end position="279"/>
    </location>
</feature>
<dbReference type="Gene3D" id="3.40.50.12370">
    <property type="match status" value="1"/>
</dbReference>
<sequence length="280" mass="30373">MSYKTILVHVDPSPHAAGRIALALSVAASHQAHLIGTALTGLTTEYYRNMNMTFGGPLTQEQLNDLQRDATQALDRFEEQARRAGVSYERRYSDDDTETGLVQQARYADLVVLSQTDPALSGLALVSQLPEYLALHGGRPVLLVPYAGVFDQLDRHALVAWDGSRAATRALTDALPLLRASARVTLAVYQRRRHNGAHGVQPGADIALYLARHGVKVEVQQNTAGPNEDVGNALLSLAADSGADLLVMGAYGHQRWRELVLGGVTRRVLQSMTLPVLMAH</sequence>
<feature type="domain" description="UspA" evidence="2">
    <location>
        <begin position="3"/>
        <end position="145"/>
    </location>
</feature>
<protein>
    <submittedName>
        <fullName evidence="3">Universal stress protein</fullName>
    </submittedName>
</protein>
<gene>
    <name evidence="3" type="ORF">GTP55_29205</name>
</gene>
<dbReference type="RefSeq" id="WP_161048256.1">
    <property type="nucleotide sequence ID" value="NZ_WWCS01000062.1"/>
</dbReference>
<dbReference type="Pfam" id="PF00582">
    <property type="entry name" value="Usp"/>
    <property type="match status" value="2"/>
</dbReference>
<accession>A0ABW9WR59</accession>
<dbReference type="CDD" id="cd00293">
    <property type="entry name" value="USP-like"/>
    <property type="match status" value="2"/>
</dbReference>
<dbReference type="PRINTS" id="PR01438">
    <property type="entry name" value="UNVRSLSTRESS"/>
</dbReference>
<evidence type="ECO:0000313" key="3">
    <source>
        <dbReference type="EMBL" id="MYN43425.1"/>
    </source>
</evidence>
<keyword evidence="4" id="KW-1185">Reference proteome</keyword>
<comment type="similarity">
    <text evidence="1">Belongs to the universal stress protein A family.</text>
</comment>
<evidence type="ECO:0000259" key="2">
    <source>
        <dbReference type="Pfam" id="PF00582"/>
    </source>
</evidence>
<organism evidence="3 4">
    <name type="scientific">Duganella margarita</name>
    <dbReference type="NCBI Taxonomy" id="2692170"/>
    <lineage>
        <taxon>Bacteria</taxon>
        <taxon>Pseudomonadati</taxon>
        <taxon>Pseudomonadota</taxon>
        <taxon>Betaproteobacteria</taxon>
        <taxon>Burkholderiales</taxon>
        <taxon>Oxalobacteraceae</taxon>
        <taxon>Telluria group</taxon>
        <taxon>Duganella</taxon>
    </lineage>
</organism>
<evidence type="ECO:0000256" key="1">
    <source>
        <dbReference type="ARBA" id="ARBA00008791"/>
    </source>
</evidence>
<dbReference type="SUPFAM" id="SSF52402">
    <property type="entry name" value="Adenine nucleotide alpha hydrolases-like"/>
    <property type="match status" value="2"/>
</dbReference>
<dbReference type="PANTHER" id="PTHR46268:SF15">
    <property type="entry name" value="UNIVERSAL STRESS PROTEIN HP_0031"/>
    <property type="match status" value="1"/>
</dbReference>
<evidence type="ECO:0000313" key="4">
    <source>
        <dbReference type="Proteomes" id="UP000466332"/>
    </source>
</evidence>
<dbReference type="PANTHER" id="PTHR46268">
    <property type="entry name" value="STRESS RESPONSE PROTEIN NHAX"/>
    <property type="match status" value="1"/>
</dbReference>
<proteinExistence type="inferred from homology"/>
<dbReference type="InterPro" id="IPR006016">
    <property type="entry name" value="UspA"/>
</dbReference>